<keyword evidence="7" id="KW-0540">Nuclease</keyword>
<reference evidence="12" key="2">
    <citation type="submission" date="2025-09" db="UniProtKB">
        <authorList>
            <consortium name="Ensembl"/>
        </authorList>
    </citation>
    <scope>IDENTIFICATION</scope>
</reference>
<dbReference type="AlphaFoldDB" id="A0A8C6S7X2"/>
<evidence type="ECO:0000256" key="4">
    <source>
        <dbReference type="ARBA" id="ARBA00007058"/>
    </source>
</evidence>
<evidence type="ECO:0000256" key="7">
    <source>
        <dbReference type="ARBA" id="ARBA00022722"/>
    </source>
</evidence>
<comment type="catalytic activity">
    <reaction evidence="1">
        <text>Endonucleolytic cleavage to 5'-phosphomonoester.</text>
        <dbReference type="EC" id="3.1.26.4"/>
    </reaction>
</comment>
<dbReference type="EC" id="3.1.26.4" evidence="5"/>
<protein>
    <recommendedName>
        <fullName evidence="6">Ribonuclease H2 subunit A</fullName>
        <ecNumber evidence="5">3.1.26.4</ecNumber>
    </recommendedName>
</protein>
<dbReference type="PANTHER" id="PTHR10954:SF7">
    <property type="entry name" value="RIBONUCLEASE H2 SUBUNIT A"/>
    <property type="match status" value="1"/>
</dbReference>
<sequence length="157" mass="18167">MKVLRLFVSLYCQVTMYKQFLLSINTVCLEVFFILQVARDRVVKGWNFAEQLDDVDTDYGSGYPSDPKTKSWLLKYLDPVFGYSQFVRFSWSTAQTLMESKSVAVHWDDDEEDGEKGAQRLKNKSMLSYFSSSGAAQSQTAPHRFFSERRLKNINTL</sequence>
<dbReference type="GO" id="GO:0006298">
    <property type="term" value="P:mismatch repair"/>
    <property type="evidence" value="ECO:0007669"/>
    <property type="project" value="TreeGrafter"/>
</dbReference>
<dbReference type="GO" id="GO:0004523">
    <property type="term" value="F:RNA-DNA hybrid ribonuclease activity"/>
    <property type="evidence" value="ECO:0007669"/>
    <property type="project" value="UniProtKB-EC"/>
</dbReference>
<comment type="function">
    <text evidence="11">Catalytic subunit of RNase HII, an endonuclease that specifically degrades the RNA of RNA:DNA hybrids. Participates in DNA replication, possibly by mediating the removal of lagging-strand Okazaki fragment RNA primers during DNA replication. Mediates the excision of single ribonucleotides from DNA:RNA duplexes.</text>
</comment>
<evidence type="ECO:0000256" key="10">
    <source>
        <dbReference type="ARBA" id="ARBA00022801"/>
    </source>
</evidence>
<evidence type="ECO:0000313" key="12">
    <source>
        <dbReference type="Ensembl" id="ENSNMLP00000003024.1"/>
    </source>
</evidence>
<dbReference type="SUPFAM" id="SSF53098">
    <property type="entry name" value="Ribonuclease H-like"/>
    <property type="match status" value="1"/>
</dbReference>
<dbReference type="Gene3D" id="1.10.10.460">
    <property type="entry name" value="Ribonuclease hii. Domain 2"/>
    <property type="match status" value="1"/>
</dbReference>
<keyword evidence="13" id="KW-1185">Reference proteome</keyword>
<dbReference type="InterPro" id="IPR023160">
    <property type="entry name" value="RNase_HII_hlx-loop-hlx_cap_dom"/>
</dbReference>
<evidence type="ECO:0000256" key="6">
    <source>
        <dbReference type="ARBA" id="ARBA00019111"/>
    </source>
</evidence>
<evidence type="ECO:0000256" key="3">
    <source>
        <dbReference type="ARBA" id="ARBA00001946"/>
    </source>
</evidence>
<comment type="cofactor">
    <cofactor evidence="2">
        <name>Mn(2+)</name>
        <dbReference type="ChEBI" id="CHEBI:29035"/>
    </cofactor>
</comment>
<dbReference type="GO" id="GO:0043137">
    <property type="term" value="P:DNA replication, removal of RNA primer"/>
    <property type="evidence" value="ECO:0007669"/>
    <property type="project" value="TreeGrafter"/>
</dbReference>
<dbReference type="FunFam" id="1.10.10.460:FF:000001">
    <property type="entry name" value="Ribonuclease"/>
    <property type="match status" value="1"/>
</dbReference>
<evidence type="ECO:0000256" key="9">
    <source>
        <dbReference type="ARBA" id="ARBA00022759"/>
    </source>
</evidence>
<reference evidence="12" key="1">
    <citation type="submission" date="2025-08" db="UniProtKB">
        <authorList>
            <consortium name="Ensembl"/>
        </authorList>
    </citation>
    <scope>IDENTIFICATION</scope>
</reference>
<evidence type="ECO:0000256" key="1">
    <source>
        <dbReference type="ARBA" id="ARBA00000077"/>
    </source>
</evidence>
<dbReference type="Ensembl" id="ENSNMLT00000003473.1">
    <property type="protein sequence ID" value="ENSNMLP00000003024.1"/>
    <property type="gene ID" value="ENSNMLG00000002201.1"/>
</dbReference>
<dbReference type="InterPro" id="IPR001352">
    <property type="entry name" value="RNase_HII/HIII"/>
</dbReference>
<keyword evidence="10" id="KW-0378">Hydrolase</keyword>
<evidence type="ECO:0000313" key="13">
    <source>
        <dbReference type="Proteomes" id="UP000694523"/>
    </source>
</evidence>
<keyword evidence="9" id="KW-0255">Endonuclease</keyword>
<dbReference type="GO" id="GO:0003723">
    <property type="term" value="F:RNA binding"/>
    <property type="evidence" value="ECO:0007669"/>
    <property type="project" value="InterPro"/>
</dbReference>
<dbReference type="GO" id="GO:0046872">
    <property type="term" value="F:metal ion binding"/>
    <property type="evidence" value="ECO:0007669"/>
    <property type="project" value="UniProtKB-KW"/>
</dbReference>
<dbReference type="InterPro" id="IPR012337">
    <property type="entry name" value="RNaseH-like_sf"/>
</dbReference>
<comment type="cofactor">
    <cofactor evidence="3">
        <name>Mg(2+)</name>
        <dbReference type="ChEBI" id="CHEBI:18420"/>
    </cofactor>
</comment>
<name>A0A8C6S7X2_9GOBI</name>
<comment type="similarity">
    <text evidence="4">Belongs to the RNase HII family. Eukaryotic subfamily.</text>
</comment>
<accession>A0A8C6S7X2</accession>
<evidence type="ECO:0000256" key="2">
    <source>
        <dbReference type="ARBA" id="ARBA00001936"/>
    </source>
</evidence>
<dbReference type="GO" id="GO:0032299">
    <property type="term" value="C:ribonuclease H2 complex"/>
    <property type="evidence" value="ECO:0007669"/>
    <property type="project" value="TreeGrafter"/>
</dbReference>
<proteinExistence type="inferred from homology"/>
<organism evidence="12 13">
    <name type="scientific">Neogobius melanostomus</name>
    <name type="common">round goby</name>
    <dbReference type="NCBI Taxonomy" id="47308"/>
    <lineage>
        <taxon>Eukaryota</taxon>
        <taxon>Metazoa</taxon>
        <taxon>Chordata</taxon>
        <taxon>Craniata</taxon>
        <taxon>Vertebrata</taxon>
        <taxon>Euteleostomi</taxon>
        <taxon>Actinopterygii</taxon>
        <taxon>Neopterygii</taxon>
        <taxon>Teleostei</taxon>
        <taxon>Neoteleostei</taxon>
        <taxon>Acanthomorphata</taxon>
        <taxon>Gobiaria</taxon>
        <taxon>Gobiiformes</taxon>
        <taxon>Gobioidei</taxon>
        <taxon>Gobiidae</taxon>
        <taxon>Benthophilinae</taxon>
        <taxon>Neogobiini</taxon>
        <taxon>Neogobius</taxon>
    </lineage>
</organism>
<dbReference type="PANTHER" id="PTHR10954">
    <property type="entry name" value="RIBONUCLEASE H2 SUBUNIT A"/>
    <property type="match status" value="1"/>
</dbReference>
<dbReference type="Proteomes" id="UP000694523">
    <property type="component" value="Unplaced"/>
</dbReference>
<keyword evidence="8" id="KW-0479">Metal-binding</keyword>
<evidence type="ECO:0000256" key="8">
    <source>
        <dbReference type="ARBA" id="ARBA00022723"/>
    </source>
</evidence>
<evidence type="ECO:0000256" key="11">
    <source>
        <dbReference type="ARBA" id="ARBA00024981"/>
    </source>
</evidence>
<evidence type="ECO:0000256" key="5">
    <source>
        <dbReference type="ARBA" id="ARBA00012180"/>
    </source>
</evidence>